<reference evidence="3 4" key="1">
    <citation type="submission" date="2024-04" db="EMBL/GenBank/DDBJ databases">
        <title>Draft genome sequence of Pseudoxanthomonas putridarboris WD12.</title>
        <authorList>
            <person name="Oh J."/>
        </authorList>
    </citation>
    <scope>NUCLEOTIDE SEQUENCE [LARGE SCALE GENOMIC DNA]</scope>
    <source>
        <strain evidence="3 4">WD12</strain>
    </source>
</reference>
<dbReference type="Proteomes" id="UP001459204">
    <property type="component" value="Unassembled WGS sequence"/>
</dbReference>
<protein>
    <submittedName>
        <fullName evidence="3">DUF4350 domain-containing protein</fullName>
    </submittedName>
</protein>
<keyword evidence="1" id="KW-0812">Transmembrane</keyword>
<feature type="transmembrane region" description="Helical" evidence="1">
    <location>
        <begin position="267"/>
        <end position="288"/>
    </location>
</feature>
<evidence type="ECO:0000256" key="1">
    <source>
        <dbReference type="SAM" id="Phobius"/>
    </source>
</evidence>
<evidence type="ECO:0000259" key="2">
    <source>
        <dbReference type="Pfam" id="PF14258"/>
    </source>
</evidence>
<dbReference type="EMBL" id="JBBWWT010000014">
    <property type="protein sequence ID" value="MEL1266304.1"/>
    <property type="molecule type" value="Genomic_DNA"/>
</dbReference>
<evidence type="ECO:0000313" key="4">
    <source>
        <dbReference type="Proteomes" id="UP001459204"/>
    </source>
</evidence>
<gene>
    <name evidence="3" type="ORF">AAD027_18280</name>
</gene>
<evidence type="ECO:0000313" key="3">
    <source>
        <dbReference type="EMBL" id="MEL1266304.1"/>
    </source>
</evidence>
<keyword evidence="1" id="KW-0472">Membrane</keyword>
<dbReference type="Pfam" id="PF14258">
    <property type="entry name" value="DUF4350"/>
    <property type="match status" value="1"/>
</dbReference>
<feature type="domain" description="DUF4350" evidence="2">
    <location>
        <begin position="48"/>
        <end position="216"/>
    </location>
</feature>
<proteinExistence type="predicted"/>
<dbReference type="Gene3D" id="3.40.50.880">
    <property type="match status" value="1"/>
</dbReference>
<keyword evidence="1" id="KW-1133">Transmembrane helix</keyword>
<sequence length="398" mass="44139">MTARARAAWTIAAVGLAVALLVAGALWFRHEFHRVEKTIYLPPGGEAAYNPLYALAKTLQADGVKVDARQRLKLDDHALAARDTVLLFNDPRALSPPEARRLLDWVEGGGHLIVRTPMYSPAKDVAGEDAPASVLLDMLSLWLVGETPECEAFQVEGEGHHVEFCRGRRFAFDDVEPELSWGDLQAGYVYARLEVGSGHVDVLADVDFLANGASRNPLANALAEPPDGGLRDGPHRALARQILAPNYGHGTMHLVYAAEMPSIWRTLLVRGWMVWAPLLLALMAWLWARMQRFGPELPSPSGERRSLLEHVRASGEHLFRYGRGVLLYTAMRQAFLARLRRRDPVAAALTGEPQVAAIAERFDLPAERVRTALQTPGSHDRQGFRDRISTLIQLRNRL</sequence>
<dbReference type="InterPro" id="IPR029062">
    <property type="entry name" value="Class_I_gatase-like"/>
</dbReference>
<feature type="transmembrane region" description="Helical" evidence="1">
    <location>
        <begin position="6"/>
        <end position="28"/>
    </location>
</feature>
<dbReference type="InterPro" id="IPR025646">
    <property type="entry name" value="DUF4350"/>
</dbReference>
<organism evidence="3 4">
    <name type="scientific">Pseudoxanthomonas putridarboris</name>
    <dbReference type="NCBI Taxonomy" id="752605"/>
    <lineage>
        <taxon>Bacteria</taxon>
        <taxon>Pseudomonadati</taxon>
        <taxon>Pseudomonadota</taxon>
        <taxon>Gammaproteobacteria</taxon>
        <taxon>Lysobacterales</taxon>
        <taxon>Lysobacteraceae</taxon>
        <taxon>Pseudoxanthomonas</taxon>
    </lineage>
</organism>
<name>A0ABU9J4W1_9GAMM</name>
<dbReference type="RefSeq" id="WP_341727475.1">
    <property type="nucleotide sequence ID" value="NZ_JBBWWT010000014.1"/>
</dbReference>
<accession>A0ABU9J4W1</accession>
<keyword evidence="4" id="KW-1185">Reference proteome</keyword>
<comment type="caution">
    <text evidence="3">The sequence shown here is derived from an EMBL/GenBank/DDBJ whole genome shotgun (WGS) entry which is preliminary data.</text>
</comment>